<keyword evidence="2" id="KW-1185">Reference proteome</keyword>
<sequence length="143" mass="16326">MELKPSQLRDELAFYVIDDVAYVPAPSVHFMQQKTGKRASKMKRIDWLMSKNAHFDRHCTVNGGMAVTCIIRNGFEEDIDGVLYKYMFVGRATEEFRILLLSHNIMNFFGRDVMGVLKALKVALDVIIHYKKETLKIPGGDGN</sequence>
<dbReference type="Proteomes" id="UP001234178">
    <property type="component" value="Unassembled WGS sequence"/>
</dbReference>
<dbReference type="EMBL" id="JAOYFB010000038">
    <property type="protein sequence ID" value="KAK4026931.1"/>
    <property type="molecule type" value="Genomic_DNA"/>
</dbReference>
<reference evidence="1 2" key="1">
    <citation type="journal article" date="2023" name="Nucleic Acids Res.">
        <title>The hologenome of Daphnia magna reveals possible DNA methylation and microbiome-mediated evolution of the host genome.</title>
        <authorList>
            <person name="Chaturvedi A."/>
            <person name="Li X."/>
            <person name="Dhandapani V."/>
            <person name="Marshall H."/>
            <person name="Kissane S."/>
            <person name="Cuenca-Cambronero M."/>
            <person name="Asole G."/>
            <person name="Calvet F."/>
            <person name="Ruiz-Romero M."/>
            <person name="Marangio P."/>
            <person name="Guigo R."/>
            <person name="Rago D."/>
            <person name="Mirbahai L."/>
            <person name="Eastwood N."/>
            <person name="Colbourne J.K."/>
            <person name="Zhou J."/>
            <person name="Mallon E."/>
            <person name="Orsini L."/>
        </authorList>
    </citation>
    <scope>NUCLEOTIDE SEQUENCE [LARGE SCALE GENOMIC DNA]</scope>
    <source>
        <strain evidence="1">LRV0_1</strain>
    </source>
</reference>
<evidence type="ECO:0000313" key="2">
    <source>
        <dbReference type="Proteomes" id="UP001234178"/>
    </source>
</evidence>
<evidence type="ECO:0000313" key="1">
    <source>
        <dbReference type="EMBL" id="KAK4026931.1"/>
    </source>
</evidence>
<accession>A0ABR0AP82</accession>
<gene>
    <name evidence="1" type="ORF">OUZ56_015954</name>
</gene>
<organism evidence="1 2">
    <name type="scientific">Daphnia magna</name>
    <dbReference type="NCBI Taxonomy" id="35525"/>
    <lineage>
        <taxon>Eukaryota</taxon>
        <taxon>Metazoa</taxon>
        <taxon>Ecdysozoa</taxon>
        <taxon>Arthropoda</taxon>
        <taxon>Crustacea</taxon>
        <taxon>Branchiopoda</taxon>
        <taxon>Diplostraca</taxon>
        <taxon>Cladocera</taxon>
        <taxon>Anomopoda</taxon>
        <taxon>Daphniidae</taxon>
        <taxon>Daphnia</taxon>
    </lineage>
</organism>
<proteinExistence type="predicted"/>
<name>A0ABR0AP82_9CRUS</name>
<comment type="caution">
    <text evidence="1">The sequence shown here is derived from an EMBL/GenBank/DDBJ whole genome shotgun (WGS) entry which is preliminary data.</text>
</comment>
<protein>
    <submittedName>
        <fullName evidence="1">Uncharacterized protein</fullName>
    </submittedName>
</protein>